<evidence type="ECO:0000256" key="3">
    <source>
        <dbReference type="ARBA" id="ARBA00022989"/>
    </source>
</evidence>
<evidence type="ECO:0000256" key="6">
    <source>
        <dbReference type="ARBA" id="ARBA00023316"/>
    </source>
</evidence>
<accession>A0ABV7JE40</accession>
<sequence length="333" mass="37526">MKKTLLLLLLLMLLVGAGFVGWHYKAYRDFLNQPVFVTYPVVLEIDKGTSYGHFVQMVKSQQGQGELIYWKLLARLNDVQHKIKAGEFEISQAMTPLELIDYIDGNQVKTYAITLVEGHNWKQIRAQLKSSDIRQVASDMTEEQLINWLGIEAGHLEGQFLPETYQYTRDESDLDVLVRAHQAMKQVLNDAWSGRVDGLLLKSPYELLILASIIEKETAVSTERNIISGVFHRRLKQGMKLQTDPTVIYGVGDAYAGDITRQHLVTDTPYNTYTRKGLTPTPIAMPGAASIRAAAHPNEGKELYFVANNQGGHTFSETYEQHQQAVAAYLRGN</sequence>
<dbReference type="CDD" id="cd08010">
    <property type="entry name" value="MltG_like"/>
    <property type="match status" value="1"/>
</dbReference>
<keyword evidence="5 7" id="KW-0456">Lyase</keyword>
<keyword evidence="9" id="KW-1185">Reference proteome</keyword>
<dbReference type="Gene3D" id="3.30.1490.480">
    <property type="entry name" value="Endolytic murein transglycosylase"/>
    <property type="match status" value="1"/>
</dbReference>
<evidence type="ECO:0000256" key="5">
    <source>
        <dbReference type="ARBA" id="ARBA00023239"/>
    </source>
</evidence>
<evidence type="ECO:0000313" key="9">
    <source>
        <dbReference type="Proteomes" id="UP001595533"/>
    </source>
</evidence>
<keyword evidence="3 7" id="KW-1133">Transmembrane helix</keyword>
<dbReference type="RefSeq" id="WP_077411501.1">
    <property type="nucleotide sequence ID" value="NZ_JBHRTS010000003.1"/>
</dbReference>
<dbReference type="PANTHER" id="PTHR30518:SF2">
    <property type="entry name" value="ENDOLYTIC MUREIN TRANSGLYCOSYLASE"/>
    <property type="match status" value="1"/>
</dbReference>
<evidence type="ECO:0000256" key="7">
    <source>
        <dbReference type="HAMAP-Rule" id="MF_02065"/>
    </source>
</evidence>
<reference evidence="9" key="1">
    <citation type="journal article" date="2019" name="Int. J. Syst. Evol. Microbiol.">
        <title>The Global Catalogue of Microorganisms (GCM) 10K type strain sequencing project: providing services to taxonomists for standard genome sequencing and annotation.</title>
        <authorList>
            <consortium name="The Broad Institute Genomics Platform"/>
            <consortium name="The Broad Institute Genome Sequencing Center for Infectious Disease"/>
            <person name="Wu L."/>
            <person name="Ma J."/>
        </authorList>
    </citation>
    <scope>NUCLEOTIDE SEQUENCE [LARGE SCALE GENOMIC DNA]</scope>
    <source>
        <strain evidence="9">KCTC 42953</strain>
    </source>
</reference>
<name>A0ABV7JE40_9GAMM</name>
<comment type="function">
    <text evidence="7">Functions as a peptidoglycan terminase that cleaves nascent peptidoglycan strands endolytically to terminate their elongation.</text>
</comment>
<dbReference type="Proteomes" id="UP001595533">
    <property type="component" value="Unassembled WGS sequence"/>
</dbReference>
<keyword evidence="1 7" id="KW-1003">Cell membrane</keyword>
<dbReference type="Gene3D" id="3.30.160.60">
    <property type="entry name" value="Classic Zinc Finger"/>
    <property type="match status" value="1"/>
</dbReference>
<feature type="site" description="Important for catalytic activity" evidence="7">
    <location>
        <position position="217"/>
    </location>
</feature>
<dbReference type="InterPro" id="IPR003770">
    <property type="entry name" value="MLTG-like"/>
</dbReference>
<gene>
    <name evidence="7 8" type="primary">mltG</name>
    <name evidence="8" type="ORF">ACFODZ_05520</name>
</gene>
<evidence type="ECO:0000256" key="2">
    <source>
        <dbReference type="ARBA" id="ARBA00022692"/>
    </source>
</evidence>
<protein>
    <recommendedName>
        <fullName evidence="7">Endolytic murein transglycosylase</fullName>
        <ecNumber evidence="7">4.2.2.29</ecNumber>
    </recommendedName>
    <alternativeName>
        <fullName evidence="7">Peptidoglycan lytic transglycosylase</fullName>
    </alternativeName>
    <alternativeName>
        <fullName evidence="7">Peptidoglycan polymerization terminase</fullName>
    </alternativeName>
</protein>
<proteinExistence type="inferred from homology"/>
<organism evidence="8 9">
    <name type="scientific">Marinicella sediminis</name>
    <dbReference type="NCBI Taxonomy" id="1792834"/>
    <lineage>
        <taxon>Bacteria</taxon>
        <taxon>Pseudomonadati</taxon>
        <taxon>Pseudomonadota</taxon>
        <taxon>Gammaproteobacteria</taxon>
        <taxon>Lysobacterales</taxon>
        <taxon>Marinicellaceae</taxon>
        <taxon>Marinicella</taxon>
    </lineage>
</organism>
<comment type="similarity">
    <text evidence="7">Belongs to the transglycosylase MltG family.</text>
</comment>
<keyword evidence="2 7" id="KW-0812">Transmembrane</keyword>
<dbReference type="Pfam" id="PF02618">
    <property type="entry name" value="YceG"/>
    <property type="match status" value="1"/>
</dbReference>
<keyword evidence="6 7" id="KW-0961">Cell wall biogenesis/degradation</keyword>
<keyword evidence="7" id="KW-0997">Cell inner membrane</keyword>
<dbReference type="HAMAP" id="MF_02065">
    <property type="entry name" value="MltG"/>
    <property type="match status" value="1"/>
</dbReference>
<dbReference type="EC" id="4.2.2.29" evidence="7"/>
<evidence type="ECO:0000256" key="4">
    <source>
        <dbReference type="ARBA" id="ARBA00023136"/>
    </source>
</evidence>
<dbReference type="EMBL" id="JBHRTS010000003">
    <property type="protein sequence ID" value="MFC3193692.1"/>
    <property type="molecule type" value="Genomic_DNA"/>
</dbReference>
<comment type="catalytic activity">
    <reaction evidence="7">
        <text>a peptidoglycan chain = a peptidoglycan chain with N-acetyl-1,6-anhydromuramyl-[peptide] at the reducing end + a peptidoglycan chain with N-acetylglucosamine at the non-reducing end.</text>
        <dbReference type="EC" id="4.2.2.29"/>
    </reaction>
</comment>
<dbReference type="NCBIfam" id="TIGR00247">
    <property type="entry name" value="endolytic transglycosylase MltG"/>
    <property type="match status" value="1"/>
</dbReference>
<dbReference type="PANTHER" id="PTHR30518">
    <property type="entry name" value="ENDOLYTIC MUREIN TRANSGLYCOSYLASE"/>
    <property type="match status" value="1"/>
</dbReference>
<comment type="caution">
    <text evidence="8">The sequence shown here is derived from an EMBL/GenBank/DDBJ whole genome shotgun (WGS) entry which is preliminary data.</text>
</comment>
<keyword evidence="4 7" id="KW-0472">Membrane</keyword>
<evidence type="ECO:0000313" key="8">
    <source>
        <dbReference type="EMBL" id="MFC3193692.1"/>
    </source>
</evidence>
<evidence type="ECO:0000256" key="1">
    <source>
        <dbReference type="ARBA" id="ARBA00022475"/>
    </source>
</evidence>